<evidence type="ECO:0000313" key="14">
    <source>
        <dbReference type="Proteomes" id="UP000427825"/>
    </source>
</evidence>
<evidence type="ECO:0000313" key="4">
    <source>
        <dbReference type="EMBL" id="KAA5501751.1"/>
    </source>
</evidence>
<gene>
    <name evidence="8" type="ORF">DW190_16115</name>
    <name evidence="7" type="ORF">DW794_01860</name>
    <name evidence="5" type="ORF">DWY26_02480</name>
    <name evidence="6" type="ORF">DXA49_01215</name>
    <name evidence="4" type="ORF">F2Y31_06335</name>
    <name evidence="3" type="ORF">F2Y35_05540</name>
    <name evidence="1" type="ORF">F2Y36_06210</name>
    <name evidence="2" type="ORF">F2Y39_04890</name>
</gene>
<dbReference type="EMBL" id="QRUO01000002">
    <property type="protein sequence ID" value="RGR73935.1"/>
    <property type="molecule type" value="Genomic_DNA"/>
</dbReference>
<dbReference type="Proteomes" id="UP000284431">
    <property type="component" value="Unassembled WGS sequence"/>
</dbReference>
<dbReference type="KEGG" id="bcac:CGC64_10235"/>
<comment type="caution">
    <text evidence="8">The sequence shown here is derived from an EMBL/GenBank/DDBJ whole genome shotgun (WGS) entry which is preliminary data.</text>
</comment>
<dbReference type="EMBL" id="VVYF01000005">
    <property type="protein sequence ID" value="KAA5493637.1"/>
    <property type="molecule type" value="Genomic_DNA"/>
</dbReference>
<reference evidence="9 10" key="1">
    <citation type="submission" date="2018-08" db="EMBL/GenBank/DDBJ databases">
        <title>A genome reference for cultivated species of the human gut microbiota.</title>
        <authorList>
            <person name="Zou Y."/>
            <person name="Xue W."/>
            <person name="Luo G."/>
        </authorList>
    </citation>
    <scope>NUCLEOTIDE SEQUENCE [LARGE SCALE GENOMIC DNA]</scope>
    <source>
        <strain evidence="5 10">AF24-29LB</strain>
        <strain evidence="8 9">AM16-49B</strain>
        <strain evidence="7 12">AM31-16AC</strain>
        <strain evidence="6 11">OF02-6LB</strain>
    </source>
</reference>
<evidence type="ECO:0000313" key="9">
    <source>
        <dbReference type="Proteomes" id="UP000283512"/>
    </source>
</evidence>
<organism evidence="8 9">
    <name type="scientific">Bacteroides caccae</name>
    <dbReference type="NCBI Taxonomy" id="47678"/>
    <lineage>
        <taxon>Bacteria</taxon>
        <taxon>Pseudomonadati</taxon>
        <taxon>Bacteroidota</taxon>
        <taxon>Bacteroidia</taxon>
        <taxon>Bacteroidales</taxon>
        <taxon>Bacteroidaceae</taxon>
        <taxon>Bacteroides</taxon>
    </lineage>
</organism>
<dbReference type="EMBL" id="QSCS01000002">
    <property type="protein sequence ID" value="RGY29604.1"/>
    <property type="molecule type" value="Genomic_DNA"/>
</dbReference>
<dbReference type="Proteomes" id="UP000368418">
    <property type="component" value="Unassembled WGS sequence"/>
</dbReference>
<dbReference type="EMBL" id="VVYJ01000002">
    <property type="protein sequence ID" value="KAA5479947.1"/>
    <property type="molecule type" value="Genomic_DNA"/>
</dbReference>
<evidence type="ECO:0000313" key="3">
    <source>
        <dbReference type="EMBL" id="KAA5493637.1"/>
    </source>
</evidence>
<evidence type="ECO:0000313" key="10">
    <source>
        <dbReference type="Proteomes" id="UP000284205"/>
    </source>
</evidence>
<evidence type="ECO:0000313" key="5">
    <source>
        <dbReference type="EMBL" id="RGR73935.1"/>
    </source>
</evidence>
<accession>A0A414YLR5</accession>
<proteinExistence type="predicted"/>
<protein>
    <submittedName>
        <fullName evidence="8">Uncharacterized protein</fullName>
    </submittedName>
</protein>
<dbReference type="EMBL" id="VVYP01000005">
    <property type="protein sequence ID" value="KAA5464694.1"/>
    <property type="molecule type" value="Genomic_DNA"/>
</dbReference>
<dbReference type="Proteomes" id="UP000427825">
    <property type="component" value="Unassembled WGS sequence"/>
</dbReference>
<dbReference type="EMBL" id="VVYD01000003">
    <property type="protein sequence ID" value="KAA5501751.1"/>
    <property type="molecule type" value="Genomic_DNA"/>
</dbReference>
<sequence>MQRYYKPSIENQVYLNFMPRCNVSSTKIVRNRDFPIILWGKSPSDEKSLPYLCNVNKFK</sequence>
<dbReference type="EMBL" id="QRKD01000019">
    <property type="protein sequence ID" value="RHH87223.1"/>
    <property type="molecule type" value="Genomic_DNA"/>
</dbReference>
<dbReference type="Proteomes" id="UP000284689">
    <property type="component" value="Unassembled WGS sequence"/>
</dbReference>
<dbReference type="AlphaFoldDB" id="A0A414YLR5"/>
<evidence type="ECO:0000313" key="6">
    <source>
        <dbReference type="EMBL" id="RGY29604.1"/>
    </source>
</evidence>
<evidence type="ECO:0000313" key="16">
    <source>
        <dbReference type="Proteomes" id="UP000491168"/>
    </source>
</evidence>
<evidence type="ECO:0000313" key="7">
    <source>
        <dbReference type="EMBL" id="RHD53399.1"/>
    </source>
</evidence>
<dbReference type="Proteomes" id="UP000491168">
    <property type="component" value="Unassembled WGS sequence"/>
</dbReference>
<dbReference type="EMBL" id="QSJD01000002">
    <property type="protein sequence ID" value="RHD53399.1"/>
    <property type="molecule type" value="Genomic_DNA"/>
</dbReference>
<name>A0A414YLR5_9BACE</name>
<evidence type="ECO:0000313" key="12">
    <source>
        <dbReference type="Proteomes" id="UP000284689"/>
    </source>
</evidence>
<dbReference type="Proteomes" id="UP000284205">
    <property type="component" value="Unassembled WGS sequence"/>
</dbReference>
<evidence type="ECO:0000313" key="2">
    <source>
        <dbReference type="EMBL" id="KAA5479947.1"/>
    </source>
</evidence>
<dbReference type="Proteomes" id="UP000283512">
    <property type="component" value="Unassembled WGS sequence"/>
</dbReference>
<dbReference type="Proteomes" id="UP000475905">
    <property type="component" value="Unassembled WGS sequence"/>
</dbReference>
<reference evidence="13 14" key="2">
    <citation type="journal article" date="2019" name="Nat. Med.">
        <title>A library of human gut bacterial isolates paired with longitudinal multiomics data enables mechanistic microbiome research.</title>
        <authorList>
            <person name="Poyet M."/>
            <person name="Groussin M."/>
            <person name="Gibbons S.M."/>
            <person name="Avila-Pacheco J."/>
            <person name="Jiang X."/>
            <person name="Kearney S.M."/>
            <person name="Perrotta A.R."/>
            <person name="Berdy B."/>
            <person name="Zhao S."/>
            <person name="Lieberman T.D."/>
            <person name="Swanson P.K."/>
            <person name="Smith M."/>
            <person name="Roesemann S."/>
            <person name="Alexander J.E."/>
            <person name="Rich S.A."/>
            <person name="Livny J."/>
            <person name="Vlamakis H."/>
            <person name="Clish C."/>
            <person name="Bullock K."/>
            <person name="Deik A."/>
            <person name="Scott J."/>
            <person name="Pierce K.A."/>
            <person name="Xavier R.J."/>
            <person name="Alm E.J."/>
        </authorList>
    </citation>
    <scope>NUCLEOTIDE SEQUENCE [LARGE SCALE GENOMIC DNA]</scope>
    <source>
        <strain evidence="4 13">BIOML-A19</strain>
        <strain evidence="3 16">BIOML-A21</strain>
        <strain evidence="2 14">BIOML-A25</strain>
        <strain evidence="1 15">BIOML-A31</strain>
    </source>
</reference>
<evidence type="ECO:0000313" key="15">
    <source>
        <dbReference type="Proteomes" id="UP000475905"/>
    </source>
</evidence>
<evidence type="ECO:0000313" key="1">
    <source>
        <dbReference type="EMBL" id="KAA5464694.1"/>
    </source>
</evidence>
<evidence type="ECO:0000313" key="13">
    <source>
        <dbReference type="Proteomes" id="UP000368418"/>
    </source>
</evidence>
<evidence type="ECO:0000313" key="11">
    <source>
        <dbReference type="Proteomes" id="UP000284431"/>
    </source>
</evidence>
<evidence type="ECO:0000313" key="8">
    <source>
        <dbReference type="EMBL" id="RHH87223.1"/>
    </source>
</evidence>